<dbReference type="UniPathway" id="UPA00158">
    <property type="reaction ID" value="UER00270"/>
</dbReference>
<comment type="catalytic activity">
    <reaction evidence="8 13">
        <text>L-arginine + H2O = urea + L-ornithine</text>
        <dbReference type="Rhea" id="RHEA:20569"/>
        <dbReference type="ChEBI" id="CHEBI:15377"/>
        <dbReference type="ChEBI" id="CHEBI:16199"/>
        <dbReference type="ChEBI" id="CHEBI:32682"/>
        <dbReference type="ChEBI" id="CHEBI:46911"/>
        <dbReference type="EC" id="3.5.3.1"/>
    </reaction>
</comment>
<gene>
    <name evidence="14" type="ORF">HSCHL_0637</name>
</gene>
<feature type="binding site" evidence="10">
    <location>
        <position position="125"/>
    </location>
    <ligand>
        <name>Mn(2+)</name>
        <dbReference type="ChEBI" id="CHEBI:29035"/>
        <label>1</label>
    </ligand>
</feature>
<comment type="cofactor">
    <cofactor evidence="10 13">
        <name>Mn(2+)</name>
        <dbReference type="ChEBI" id="CHEBI:29035"/>
    </cofactor>
    <text evidence="10 13">Binds 2 manganese ions per subunit.</text>
</comment>
<evidence type="ECO:0000256" key="9">
    <source>
        <dbReference type="NCBIfam" id="TIGR01229"/>
    </source>
</evidence>
<dbReference type="GO" id="GO:0006525">
    <property type="term" value="P:arginine metabolic process"/>
    <property type="evidence" value="ECO:0007669"/>
    <property type="project" value="UniProtKB-KW"/>
</dbReference>
<sequence>MTMDVAIIGGRLDLGAGRRGVEMGPAAIRTAGLREHLVRLGHRIVADEDVALPEGVPVDVGDPTVKYADAVAAVAARLSETVREHLVAGAVPVVLGGDHSLAIGSIAGAAAAAGGRLGVIWIDAHGDVNTPETTPSGNIHGMPLAVALGYGDARLVAVGGPGAKVRPEAVVMLGLRDLDPGEKAFIRRLGLQAYTMHDIDRYGMSAVLERALSALPPVEALHVSLDLDALDPSDAPGVGTPVPGGITYREAHLAMEMLYETGLVRSVDVVEVNPILDERNRTAIAAVRLVGSLLGDRLL</sequence>
<comment type="caution">
    <text evidence="14">The sequence shown here is derived from an EMBL/GenBank/DDBJ whole genome shotgun (WGS) entry which is preliminary data.</text>
</comment>
<feature type="binding site" evidence="10">
    <location>
        <position position="226"/>
    </location>
    <ligand>
        <name>Mn(2+)</name>
        <dbReference type="ChEBI" id="CHEBI:29035"/>
        <label>1</label>
    </ligand>
</feature>
<keyword evidence="7 10" id="KW-0464">Manganese</keyword>
<dbReference type="PIRSF" id="PIRSF036979">
    <property type="entry name" value="Arginase"/>
    <property type="match status" value="1"/>
</dbReference>
<accession>A0A2T5G7V7</accession>
<comment type="similarity">
    <text evidence="11 12">Belongs to the arginase family.</text>
</comment>
<dbReference type="Pfam" id="PF00491">
    <property type="entry name" value="Arginase"/>
    <property type="match status" value="1"/>
</dbReference>
<dbReference type="SUPFAM" id="SSF52768">
    <property type="entry name" value="Arginase/deacetylase"/>
    <property type="match status" value="1"/>
</dbReference>
<reference evidence="14 15" key="1">
    <citation type="submission" date="2017-08" db="EMBL/GenBank/DDBJ databases">
        <title>Burning lignite coal seam in the remote Altai Mountains harbors a hydrogen-driven thermophilic microbial community.</title>
        <authorList>
            <person name="Kadnikov V.V."/>
            <person name="Mardanov A.V."/>
            <person name="Ivasenko D."/>
            <person name="Beletsky A.V."/>
            <person name="Karnachuk O.V."/>
            <person name="Ravin N.V."/>
        </authorList>
    </citation>
    <scope>NUCLEOTIDE SEQUENCE [LARGE SCALE GENOMIC DNA]</scope>
    <source>
        <strain evidence="14">AL33</strain>
    </source>
</reference>
<protein>
    <recommendedName>
        <fullName evidence="3 9">Arginase</fullName>
        <ecNumber evidence="2 9">3.5.3.1</ecNumber>
    </recommendedName>
</protein>
<evidence type="ECO:0000313" key="15">
    <source>
        <dbReference type="Proteomes" id="UP000244180"/>
    </source>
</evidence>
<evidence type="ECO:0000256" key="12">
    <source>
        <dbReference type="RuleBase" id="RU003684"/>
    </source>
</evidence>
<dbReference type="EC" id="3.5.3.1" evidence="2 9"/>
<feature type="binding site" evidence="10">
    <location>
        <position position="228"/>
    </location>
    <ligand>
        <name>Mn(2+)</name>
        <dbReference type="ChEBI" id="CHEBI:29035"/>
        <label>1</label>
    </ligand>
</feature>
<evidence type="ECO:0000256" key="7">
    <source>
        <dbReference type="ARBA" id="ARBA00023211"/>
    </source>
</evidence>
<evidence type="ECO:0000256" key="13">
    <source>
        <dbReference type="RuleBase" id="RU361159"/>
    </source>
</evidence>
<keyword evidence="5 10" id="KW-0479">Metal-binding</keyword>
<evidence type="ECO:0000256" key="11">
    <source>
        <dbReference type="PROSITE-ProRule" id="PRU00742"/>
    </source>
</evidence>
<dbReference type="FunFam" id="3.40.800.10:FF:000012">
    <property type="entry name" value="Arginase"/>
    <property type="match status" value="1"/>
</dbReference>
<dbReference type="Gene3D" id="3.40.800.10">
    <property type="entry name" value="Ureohydrolase domain"/>
    <property type="match status" value="1"/>
</dbReference>
<feature type="binding site" evidence="10">
    <location>
        <position position="127"/>
    </location>
    <ligand>
        <name>Mn(2+)</name>
        <dbReference type="ChEBI" id="CHEBI:29035"/>
        <label>1</label>
    </ligand>
</feature>
<organism evidence="14 15">
    <name type="scientific">Hydrogenibacillus schlegelii</name>
    <name type="common">Bacillus schlegelii</name>
    <dbReference type="NCBI Taxonomy" id="1484"/>
    <lineage>
        <taxon>Bacteria</taxon>
        <taxon>Bacillati</taxon>
        <taxon>Bacillota</taxon>
        <taxon>Bacilli</taxon>
        <taxon>Bacillales</taxon>
        <taxon>Bacillales Family X. Incertae Sedis</taxon>
        <taxon>Hydrogenibacillus</taxon>
    </lineage>
</organism>
<keyword evidence="4 13" id="KW-0056">Arginine metabolism</keyword>
<feature type="binding site" evidence="10">
    <location>
        <position position="99"/>
    </location>
    <ligand>
        <name>Mn(2+)</name>
        <dbReference type="ChEBI" id="CHEBI:29035"/>
        <label>1</label>
    </ligand>
</feature>
<feature type="binding site" evidence="10">
    <location>
        <position position="123"/>
    </location>
    <ligand>
        <name>Mn(2+)</name>
        <dbReference type="ChEBI" id="CHEBI:29035"/>
        <label>1</label>
    </ligand>
</feature>
<evidence type="ECO:0000256" key="1">
    <source>
        <dbReference type="ARBA" id="ARBA00005098"/>
    </source>
</evidence>
<evidence type="ECO:0000256" key="4">
    <source>
        <dbReference type="ARBA" id="ARBA00022503"/>
    </source>
</evidence>
<evidence type="ECO:0000256" key="2">
    <source>
        <dbReference type="ARBA" id="ARBA00012168"/>
    </source>
</evidence>
<name>A0A2T5G7V7_HYDSH</name>
<dbReference type="PROSITE" id="PS01053">
    <property type="entry name" value="ARGINASE_1"/>
    <property type="match status" value="1"/>
</dbReference>
<dbReference type="PROSITE" id="PS51409">
    <property type="entry name" value="ARGINASE_2"/>
    <property type="match status" value="1"/>
</dbReference>
<dbReference type="AlphaFoldDB" id="A0A2T5G7V7"/>
<dbReference type="PANTHER" id="PTHR43782">
    <property type="entry name" value="ARGINASE"/>
    <property type="match status" value="1"/>
</dbReference>
<dbReference type="CDD" id="cd09989">
    <property type="entry name" value="Arginase"/>
    <property type="match status" value="1"/>
</dbReference>
<dbReference type="InterPro" id="IPR023696">
    <property type="entry name" value="Ureohydrolase_dom_sf"/>
</dbReference>
<evidence type="ECO:0000256" key="3">
    <source>
        <dbReference type="ARBA" id="ARBA00018123"/>
    </source>
</evidence>
<comment type="pathway">
    <text evidence="1">Nitrogen metabolism; urea cycle; L-ornithine and urea from L-arginine: step 1/1.</text>
</comment>
<dbReference type="GO" id="GO:0000050">
    <property type="term" value="P:urea cycle"/>
    <property type="evidence" value="ECO:0007669"/>
    <property type="project" value="UniProtKB-UniPathway"/>
</dbReference>
<evidence type="ECO:0000256" key="10">
    <source>
        <dbReference type="PIRSR" id="PIRSR036979-1"/>
    </source>
</evidence>
<keyword evidence="6 12" id="KW-0378">Hydrolase</keyword>
<evidence type="ECO:0000313" key="14">
    <source>
        <dbReference type="EMBL" id="PTQ52273.1"/>
    </source>
</evidence>
<proteinExistence type="inferred from homology"/>
<dbReference type="InterPro" id="IPR020855">
    <property type="entry name" value="Ureohydrolase_Mn_BS"/>
</dbReference>
<dbReference type="Proteomes" id="UP000244180">
    <property type="component" value="Unassembled WGS sequence"/>
</dbReference>
<dbReference type="InterPro" id="IPR014033">
    <property type="entry name" value="Arginase"/>
</dbReference>
<evidence type="ECO:0000256" key="5">
    <source>
        <dbReference type="ARBA" id="ARBA00022723"/>
    </source>
</evidence>
<dbReference type="EMBL" id="PEBV01000028">
    <property type="protein sequence ID" value="PTQ52273.1"/>
    <property type="molecule type" value="Genomic_DNA"/>
</dbReference>
<dbReference type="GO" id="GO:0005737">
    <property type="term" value="C:cytoplasm"/>
    <property type="evidence" value="ECO:0007669"/>
    <property type="project" value="TreeGrafter"/>
</dbReference>
<dbReference type="GO" id="GO:0004053">
    <property type="term" value="F:arginase activity"/>
    <property type="evidence" value="ECO:0007669"/>
    <property type="project" value="UniProtKB-UniRule"/>
</dbReference>
<evidence type="ECO:0000256" key="8">
    <source>
        <dbReference type="ARBA" id="ARBA00047391"/>
    </source>
</evidence>
<dbReference type="NCBIfam" id="TIGR01229">
    <property type="entry name" value="rocF_arginase"/>
    <property type="match status" value="1"/>
</dbReference>
<dbReference type="InterPro" id="IPR006035">
    <property type="entry name" value="Ureohydrolase"/>
</dbReference>
<evidence type="ECO:0000256" key="6">
    <source>
        <dbReference type="ARBA" id="ARBA00022801"/>
    </source>
</evidence>
<dbReference type="GO" id="GO:0030145">
    <property type="term" value="F:manganese ion binding"/>
    <property type="evidence" value="ECO:0007669"/>
    <property type="project" value="TreeGrafter"/>
</dbReference>
<dbReference type="PANTHER" id="PTHR43782:SF3">
    <property type="entry name" value="ARGINASE"/>
    <property type="match status" value="1"/>
</dbReference>
<dbReference type="PRINTS" id="PR00116">
    <property type="entry name" value="ARGINASE"/>
</dbReference>